<dbReference type="Gene3D" id="3.90.1200.10">
    <property type="match status" value="1"/>
</dbReference>
<dbReference type="AlphaFoldDB" id="A0A3M7CP99"/>
<gene>
    <name evidence="8" type="ORF">D0863_13877</name>
</gene>
<dbReference type="InterPro" id="IPR011009">
    <property type="entry name" value="Kinase-like_dom_sf"/>
</dbReference>
<comment type="similarity">
    <text evidence="2">Belongs to the AIM9 family.</text>
</comment>
<sequence>MDFMRNTLGIPAPRVYAWCNNAQETPVGAEYIIMERVEGVPLDTVYGNMPVEDRFAVTKTISNYQKTWASTAFETYGSLYHAHDFPNGKPLRFTDGNGAIREDASFSIGPTTGRDWNDDGRLSISIDRGPSINCYLDMVDLATPTNDALRKACLWHGDLHSENVFVNPLKTTEVTAIIDWQSTEIAPLFVQACQPHFLDYEGPQLPGTERPHLPMDYEQLPSAEQTRAKSLFYLQSLRALYRTLIQKSAPEIWKSFESQGTPTFDLLLFGRNLLVDGEATYMAHLIELLESDPAGWIHSRRRRAIGSLSLEKEEIMADAEGALRGMDAMQGIRDRLGDLFPERGVVKPEQYELTKDALRQVKQEVIAKFAHTDEEKAAWEESWPFDD</sequence>
<dbReference type="OrthoDB" id="2831558at2759"/>
<evidence type="ECO:0000313" key="8">
    <source>
        <dbReference type="EMBL" id="RMY53670.1"/>
    </source>
</evidence>
<dbReference type="GO" id="GO:0005739">
    <property type="term" value="C:mitochondrion"/>
    <property type="evidence" value="ECO:0007669"/>
    <property type="project" value="UniProtKB-SubCell"/>
</dbReference>
<feature type="domain" description="Aminoglycoside phosphotransferase" evidence="7">
    <location>
        <begin position="8"/>
        <end position="188"/>
    </location>
</feature>
<evidence type="ECO:0000256" key="3">
    <source>
        <dbReference type="ARBA" id="ARBA00016197"/>
    </source>
</evidence>
<reference evidence="8 9" key="1">
    <citation type="journal article" date="2018" name="BMC Genomics">
        <title>Genomic evidence for intraspecific hybridization in a clonal and extremely halotolerant yeast.</title>
        <authorList>
            <person name="Gostincar C."/>
            <person name="Stajich J.E."/>
            <person name="Zupancic J."/>
            <person name="Zalar P."/>
            <person name="Gunde-Cimerman N."/>
        </authorList>
    </citation>
    <scope>NUCLEOTIDE SEQUENCE [LARGE SCALE GENOMIC DNA]</scope>
    <source>
        <strain evidence="8 9">EXF-2682</strain>
    </source>
</reference>
<keyword evidence="5" id="KW-0496">Mitochondrion</keyword>
<dbReference type="SUPFAM" id="SSF56112">
    <property type="entry name" value="Protein kinase-like (PK-like)"/>
    <property type="match status" value="1"/>
</dbReference>
<proteinExistence type="inferred from homology"/>
<dbReference type="InterPro" id="IPR051035">
    <property type="entry name" value="Mito_inheritance_9"/>
</dbReference>
<comment type="subcellular location">
    <subcellularLocation>
        <location evidence="1">Mitochondrion</location>
    </subcellularLocation>
</comment>
<evidence type="ECO:0000256" key="1">
    <source>
        <dbReference type="ARBA" id="ARBA00004173"/>
    </source>
</evidence>
<comment type="caution">
    <text evidence="8">The sequence shown here is derived from an EMBL/GenBank/DDBJ whole genome shotgun (WGS) entry which is preliminary data.</text>
</comment>
<evidence type="ECO:0000259" key="7">
    <source>
        <dbReference type="Pfam" id="PF01636"/>
    </source>
</evidence>
<dbReference type="EMBL" id="QWIP01000832">
    <property type="protein sequence ID" value="RMY53670.1"/>
    <property type="molecule type" value="Genomic_DNA"/>
</dbReference>
<evidence type="ECO:0000256" key="2">
    <source>
        <dbReference type="ARBA" id="ARBA00005543"/>
    </source>
</evidence>
<name>A0A3M7CP99_HORWE</name>
<dbReference type="Proteomes" id="UP000269276">
    <property type="component" value="Unassembled WGS sequence"/>
</dbReference>
<evidence type="ECO:0000256" key="5">
    <source>
        <dbReference type="ARBA" id="ARBA00023128"/>
    </source>
</evidence>
<dbReference type="PANTHER" id="PTHR36091">
    <property type="entry name" value="ALTERED INHERITANCE OF MITOCHONDRIA PROTEIN 9, MITOCHONDRIAL"/>
    <property type="match status" value="1"/>
</dbReference>
<protein>
    <recommendedName>
        <fullName evidence="3">Altered inheritance of mitochondria protein 9, mitochondrial</fullName>
    </recommendedName>
    <alternativeName>
        <fullName evidence="6">Found in mitochondrial proteome protein 29</fullName>
    </alternativeName>
</protein>
<accession>A0A3M7CP99</accession>
<keyword evidence="4" id="KW-0809">Transit peptide</keyword>
<dbReference type="PANTHER" id="PTHR36091:SF1">
    <property type="entry name" value="ALTERED INHERITANCE OF MITOCHONDRIA PROTEIN 9, MITOCHONDRIAL"/>
    <property type="match status" value="1"/>
</dbReference>
<organism evidence="8 9">
    <name type="scientific">Hortaea werneckii</name>
    <name type="common">Black yeast</name>
    <name type="synonym">Cladosporium werneckii</name>
    <dbReference type="NCBI Taxonomy" id="91943"/>
    <lineage>
        <taxon>Eukaryota</taxon>
        <taxon>Fungi</taxon>
        <taxon>Dikarya</taxon>
        <taxon>Ascomycota</taxon>
        <taxon>Pezizomycotina</taxon>
        <taxon>Dothideomycetes</taxon>
        <taxon>Dothideomycetidae</taxon>
        <taxon>Mycosphaerellales</taxon>
        <taxon>Teratosphaeriaceae</taxon>
        <taxon>Hortaea</taxon>
    </lineage>
</organism>
<evidence type="ECO:0000256" key="6">
    <source>
        <dbReference type="ARBA" id="ARBA00031849"/>
    </source>
</evidence>
<evidence type="ECO:0000313" key="9">
    <source>
        <dbReference type="Proteomes" id="UP000269276"/>
    </source>
</evidence>
<dbReference type="Pfam" id="PF01636">
    <property type="entry name" value="APH"/>
    <property type="match status" value="1"/>
</dbReference>
<dbReference type="InterPro" id="IPR002575">
    <property type="entry name" value="Aminoglycoside_PTrfase"/>
</dbReference>
<evidence type="ECO:0000256" key="4">
    <source>
        <dbReference type="ARBA" id="ARBA00022946"/>
    </source>
</evidence>